<dbReference type="InterPro" id="IPR015853">
    <property type="entry name" value="ABC_transpr_FbpC"/>
</dbReference>
<dbReference type="InterPro" id="IPR003439">
    <property type="entry name" value="ABC_transporter-like_ATP-bd"/>
</dbReference>
<dbReference type="GO" id="GO:0015408">
    <property type="term" value="F:ABC-type ferric iron transporter activity"/>
    <property type="evidence" value="ECO:0007669"/>
    <property type="project" value="InterPro"/>
</dbReference>
<evidence type="ECO:0000313" key="11">
    <source>
        <dbReference type="Proteomes" id="UP000094893"/>
    </source>
</evidence>
<dbReference type="InterPro" id="IPR017871">
    <property type="entry name" value="ABC_transporter-like_CS"/>
</dbReference>
<dbReference type="Gene3D" id="3.40.50.300">
    <property type="entry name" value="P-loop containing nucleotide triphosphate hydrolases"/>
    <property type="match status" value="1"/>
</dbReference>
<dbReference type="InterPro" id="IPR003593">
    <property type="entry name" value="AAA+_ATPase"/>
</dbReference>
<dbReference type="eggNOG" id="COG3842">
    <property type="taxonomic scope" value="Bacteria"/>
</dbReference>
<dbReference type="SMART" id="SM00382">
    <property type="entry name" value="AAA"/>
    <property type="match status" value="1"/>
</dbReference>
<dbReference type="CDD" id="cd03259">
    <property type="entry name" value="ABC_Carb_Solutes_like"/>
    <property type="match status" value="1"/>
</dbReference>
<dbReference type="InterPro" id="IPR050093">
    <property type="entry name" value="ABC_SmlMolc_Importer"/>
</dbReference>
<keyword evidence="5" id="KW-0067">ATP-binding</keyword>
<dbReference type="EMBL" id="LWSA01000006">
    <property type="protein sequence ID" value="OCX77280.1"/>
    <property type="molecule type" value="Genomic_DNA"/>
</dbReference>
<dbReference type="GO" id="GO:0016020">
    <property type="term" value="C:membrane"/>
    <property type="evidence" value="ECO:0007669"/>
    <property type="project" value="InterPro"/>
</dbReference>
<dbReference type="Proteomes" id="UP000094893">
    <property type="component" value="Unassembled WGS sequence"/>
</dbReference>
<evidence type="ECO:0000256" key="7">
    <source>
        <dbReference type="ARBA" id="ARBA00023065"/>
    </source>
</evidence>
<name>A0A1C2JC54_ACITH</name>
<keyword evidence="8" id="KW-0472">Membrane</keyword>
<keyword evidence="4" id="KW-0547">Nucleotide-binding</keyword>
<reference evidence="10 11" key="1">
    <citation type="journal article" date="2016" name="Int. J. Mol. Sci.">
        <title>Comparative genomics of the extreme acidophile Acidithiobacillus thiooxidans reveals intraspecific divergence and niche adaptation.</title>
        <authorList>
            <person name="Zhang X."/>
            <person name="Feng X."/>
            <person name="Tao J."/>
            <person name="Ma L."/>
            <person name="Xiao Y."/>
            <person name="Liang Y."/>
            <person name="Liu X."/>
            <person name="Yin H."/>
        </authorList>
    </citation>
    <scope>NUCLEOTIDE SEQUENCE [LARGE SCALE GENOMIC DNA]</scope>
    <source>
        <strain evidence="10 11">A02</strain>
    </source>
</reference>
<evidence type="ECO:0000256" key="2">
    <source>
        <dbReference type="ARBA" id="ARBA00022475"/>
    </source>
</evidence>
<accession>A0A1C2JC54</accession>
<keyword evidence="6" id="KW-0408">Iron</keyword>
<comment type="caution">
    <text evidence="10">The sequence shown here is derived from an EMBL/GenBank/DDBJ whole genome shotgun (WGS) entry which is preliminary data.</text>
</comment>
<dbReference type="AlphaFoldDB" id="A0A1C2JC54"/>
<evidence type="ECO:0000256" key="5">
    <source>
        <dbReference type="ARBA" id="ARBA00022840"/>
    </source>
</evidence>
<dbReference type="PROSITE" id="PS00211">
    <property type="entry name" value="ABC_TRANSPORTER_1"/>
    <property type="match status" value="1"/>
</dbReference>
<gene>
    <name evidence="10" type="ORF">A6P07_00500</name>
</gene>
<evidence type="ECO:0000256" key="1">
    <source>
        <dbReference type="ARBA" id="ARBA00022448"/>
    </source>
</evidence>
<dbReference type="SUPFAM" id="SSF52540">
    <property type="entry name" value="P-loop containing nucleoside triphosphate hydrolases"/>
    <property type="match status" value="1"/>
</dbReference>
<protein>
    <recommendedName>
        <fullName evidence="9">ABC transporter domain-containing protein</fullName>
    </recommendedName>
</protein>
<evidence type="ECO:0000256" key="8">
    <source>
        <dbReference type="ARBA" id="ARBA00023136"/>
    </source>
</evidence>
<evidence type="ECO:0000256" key="4">
    <source>
        <dbReference type="ARBA" id="ARBA00022741"/>
    </source>
</evidence>
<feature type="domain" description="ABC transporter" evidence="9">
    <location>
        <begin position="22"/>
        <end position="256"/>
    </location>
</feature>
<evidence type="ECO:0000313" key="10">
    <source>
        <dbReference type="EMBL" id="OCX77280.1"/>
    </source>
</evidence>
<sequence>MVAELQVKNRPAIAAVPNEPALSVQGLNVRFGAQTVLSNVQMDLEDGRYACLLGESGSGKSTLLAAIAGLIKPQAGSIRLRGQNVFTAGGMQISPEKRGIGMVFQDAALWPHLRVIDNVLFPLRAQGLPVDRERAMLLLEKMNIPATAAKRKPHELSGGQRQRVAIARAIIARPRLVLLDEPLSAVDQGVREEIRYFLRTLFREEGIAALHVTHDPSEAFYLGQHVGVLHSGHLEQWDQPEKLFRFPASENVARLSGSVRSLPVKIIQYQGGKAEVALANGQKIWVPGADTLREGKPGLLLLRPGDIDCDGPEAAFAGEAIHSHWSDGRYLVHLRAFGQHELLSYSQQSSLGPRHWQIYPNHGWCIPAETSATQEKTL</sequence>
<keyword evidence="7" id="KW-0406">Ion transport</keyword>
<dbReference type="GO" id="GO:0016887">
    <property type="term" value="F:ATP hydrolysis activity"/>
    <property type="evidence" value="ECO:0007669"/>
    <property type="project" value="InterPro"/>
</dbReference>
<dbReference type="InterPro" id="IPR027417">
    <property type="entry name" value="P-loop_NTPase"/>
</dbReference>
<dbReference type="Pfam" id="PF00005">
    <property type="entry name" value="ABC_tran"/>
    <property type="match status" value="1"/>
</dbReference>
<evidence type="ECO:0000259" key="9">
    <source>
        <dbReference type="PROSITE" id="PS50893"/>
    </source>
</evidence>
<evidence type="ECO:0000256" key="3">
    <source>
        <dbReference type="ARBA" id="ARBA00022496"/>
    </source>
</evidence>
<dbReference type="STRING" id="930.GCA_002079865_00194"/>
<dbReference type="PANTHER" id="PTHR42781">
    <property type="entry name" value="SPERMIDINE/PUTRESCINE IMPORT ATP-BINDING PROTEIN POTA"/>
    <property type="match status" value="1"/>
</dbReference>
<keyword evidence="1" id="KW-0813">Transport</keyword>
<proteinExistence type="predicted"/>
<dbReference type="PROSITE" id="PS50893">
    <property type="entry name" value="ABC_TRANSPORTER_2"/>
    <property type="match status" value="1"/>
</dbReference>
<dbReference type="PANTHER" id="PTHR42781:SF4">
    <property type="entry name" value="SPERMIDINE_PUTRESCINE IMPORT ATP-BINDING PROTEIN POTA"/>
    <property type="match status" value="1"/>
</dbReference>
<evidence type="ECO:0000256" key="6">
    <source>
        <dbReference type="ARBA" id="ARBA00023004"/>
    </source>
</evidence>
<dbReference type="GO" id="GO:0005524">
    <property type="term" value="F:ATP binding"/>
    <property type="evidence" value="ECO:0007669"/>
    <property type="project" value="UniProtKB-KW"/>
</dbReference>
<dbReference type="RefSeq" id="WP_024895078.1">
    <property type="nucleotide sequence ID" value="NZ_LZYI01000044.1"/>
</dbReference>
<organism evidence="10 11">
    <name type="scientific">Acidithiobacillus thiooxidans</name>
    <name type="common">Thiobacillus thiooxidans</name>
    <dbReference type="NCBI Taxonomy" id="930"/>
    <lineage>
        <taxon>Bacteria</taxon>
        <taxon>Pseudomonadati</taxon>
        <taxon>Pseudomonadota</taxon>
        <taxon>Acidithiobacillia</taxon>
        <taxon>Acidithiobacillales</taxon>
        <taxon>Acidithiobacillaceae</taxon>
        <taxon>Acidithiobacillus</taxon>
    </lineage>
</organism>
<keyword evidence="2" id="KW-1003">Cell membrane</keyword>
<keyword evidence="3" id="KW-0410">Iron transport</keyword>